<sequence>MRKKQLSTLEKNKKKTIKHTTRNQKYIFKPHLHCNQARLLATTVNGVLATPTYLPGDITSVPSKARENGQNVKIRVGDSKSSEIRQTLADGSLPLPRLPLPALTLPVYITTQAVAGLVANLSSILTSSVLWTGVRQSCEWPGYALAAAATSAGAREI</sequence>
<dbReference type="Proteomes" id="UP001286313">
    <property type="component" value="Unassembled WGS sequence"/>
</dbReference>
<dbReference type="AlphaFoldDB" id="A0AAE1KDT1"/>
<reference evidence="1" key="1">
    <citation type="submission" date="2023-10" db="EMBL/GenBank/DDBJ databases">
        <title>Genome assemblies of two species of porcelain crab, Petrolisthes cinctipes and Petrolisthes manimaculis (Anomura: Porcellanidae).</title>
        <authorList>
            <person name="Angst P."/>
        </authorList>
    </citation>
    <scope>NUCLEOTIDE SEQUENCE</scope>
    <source>
        <strain evidence="1">PB745_01</strain>
        <tissue evidence="1">Gill</tissue>
    </source>
</reference>
<evidence type="ECO:0000313" key="1">
    <source>
        <dbReference type="EMBL" id="KAK3869260.1"/>
    </source>
</evidence>
<protein>
    <submittedName>
        <fullName evidence="1">Uncharacterized protein</fullName>
    </submittedName>
</protein>
<evidence type="ECO:0000313" key="2">
    <source>
        <dbReference type="Proteomes" id="UP001286313"/>
    </source>
</evidence>
<name>A0AAE1KDT1_PETCI</name>
<gene>
    <name evidence="1" type="ORF">Pcinc_025418</name>
</gene>
<comment type="caution">
    <text evidence="1">The sequence shown here is derived from an EMBL/GenBank/DDBJ whole genome shotgun (WGS) entry which is preliminary data.</text>
</comment>
<proteinExistence type="predicted"/>
<accession>A0AAE1KDT1</accession>
<dbReference type="EMBL" id="JAWQEG010002860">
    <property type="protein sequence ID" value="KAK3869260.1"/>
    <property type="molecule type" value="Genomic_DNA"/>
</dbReference>
<organism evidence="1 2">
    <name type="scientific">Petrolisthes cinctipes</name>
    <name type="common">Flat porcelain crab</name>
    <dbReference type="NCBI Taxonomy" id="88211"/>
    <lineage>
        <taxon>Eukaryota</taxon>
        <taxon>Metazoa</taxon>
        <taxon>Ecdysozoa</taxon>
        <taxon>Arthropoda</taxon>
        <taxon>Crustacea</taxon>
        <taxon>Multicrustacea</taxon>
        <taxon>Malacostraca</taxon>
        <taxon>Eumalacostraca</taxon>
        <taxon>Eucarida</taxon>
        <taxon>Decapoda</taxon>
        <taxon>Pleocyemata</taxon>
        <taxon>Anomura</taxon>
        <taxon>Galatheoidea</taxon>
        <taxon>Porcellanidae</taxon>
        <taxon>Petrolisthes</taxon>
    </lineage>
</organism>
<keyword evidence="2" id="KW-1185">Reference proteome</keyword>